<feature type="signal peptide" evidence="1">
    <location>
        <begin position="1"/>
        <end position="21"/>
    </location>
</feature>
<name>A0ABX3E960_9PSED</name>
<protein>
    <recommendedName>
        <fullName evidence="4">DUF1120 domain-containing protein</fullName>
    </recommendedName>
</protein>
<gene>
    <name evidence="2" type="ORF">BOH73_07190</name>
</gene>
<dbReference type="Proteomes" id="UP000186677">
    <property type="component" value="Unassembled WGS sequence"/>
</dbReference>
<keyword evidence="3" id="KW-1185">Reference proteome</keyword>
<evidence type="ECO:0000313" key="3">
    <source>
        <dbReference type="Proteomes" id="UP000186677"/>
    </source>
</evidence>
<dbReference type="EMBL" id="MPJC01000004">
    <property type="protein sequence ID" value="OKA22218.1"/>
    <property type="molecule type" value="Genomic_DNA"/>
</dbReference>
<dbReference type="Pfam" id="PF06551">
    <property type="entry name" value="DUF1120"/>
    <property type="match status" value="1"/>
</dbReference>
<dbReference type="InterPro" id="IPR010546">
    <property type="entry name" value="DUF1120"/>
</dbReference>
<evidence type="ECO:0000313" key="2">
    <source>
        <dbReference type="EMBL" id="OKA22218.1"/>
    </source>
</evidence>
<reference evidence="2 3" key="1">
    <citation type="submission" date="2016-11" db="EMBL/GenBank/DDBJ databases">
        <title>Draft genome of Pseudomonas versuta A4R1.5.</title>
        <authorList>
            <person name="See-Too W.-S."/>
        </authorList>
    </citation>
    <scope>NUCLEOTIDE SEQUENCE [LARGE SCALE GENOMIC DNA]</scope>
    <source>
        <strain evidence="2 3">A4R1.5</strain>
    </source>
</reference>
<organism evidence="2 3">
    <name type="scientific">Pseudomonas versuta</name>
    <dbReference type="NCBI Taxonomy" id="1788301"/>
    <lineage>
        <taxon>Bacteria</taxon>
        <taxon>Pseudomonadati</taxon>
        <taxon>Pseudomonadota</taxon>
        <taxon>Gammaproteobacteria</taxon>
        <taxon>Pseudomonadales</taxon>
        <taxon>Pseudomonadaceae</taxon>
        <taxon>Pseudomonas</taxon>
    </lineage>
</organism>
<feature type="chain" id="PRO_5047347848" description="DUF1120 domain-containing protein" evidence="1">
    <location>
        <begin position="22"/>
        <end position="215"/>
    </location>
</feature>
<sequence length="215" mass="22081">MHLKKTLLFASLLAVSFSAVAATTADLRATGRILPGGCEVTLNGGAAVNLRTISAADLNPDPDAATRLAAVRVPFDITCLRPAIIATSWTDNHEAEGAYQPSAATFSLGQDAAGTPIGNLRITHGPTIPVSGGVSSTAKTLTSTDGIAWDFSIAGQIVKTGMIGYGVVGGPNIPAAFQTYGGELVLTPTIAPVNTLDMSSTLNIEASQTIELRYL</sequence>
<accession>A0ABX3E960</accession>
<comment type="caution">
    <text evidence="2">The sequence shown here is derived from an EMBL/GenBank/DDBJ whole genome shotgun (WGS) entry which is preliminary data.</text>
</comment>
<proteinExistence type="predicted"/>
<evidence type="ECO:0008006" key="4">
    <source>
        <dbReference type="Google" id="ProtNLM"/>
    </source>
</evidence>
<evidence type="ECO:0000256" key="1">
    <source>
        <dbReference type="SAM" id="SignalP"/>
    </source>
</evidence>
<dbReference type="RefSeq" id="WP_060692505.1">
    <property type="nucleotide sequence ID" value="NZ_CP012676.1"/>
</dbReference>
<keyword evidence="1" id="KW-0732">Signal</keyword>